<dbReference type="EMBL" id="JMCB01000008">
    <property type="protein sequence ID" value="KFE67473.1"/>
    <property type="molecule type" value="Genomic_DNA"/>
</dbReference>
<dbReference type="RefSeq" id="WP_044191422.1">
    <property type="nucleotide sequence ID" value="NZ_JMCB01000008.1"/>
</dbReference>
<sequence>MADDSRWANLVNTAFLLDQTPRVSGPEGLQPALTMLQSALEVFPSSIDPVEDFEGYAVRRLLLALQDYLSHTQHGGK</sequence>
<accession>A0A085WIG0</accession>
<gene>
    <name evidence="1" type="ORF">DB31_8826</name>
</gene>
<dbReference type="OrthoDB" id="5525837at2"/>
<dbReference type="AlphaFoldDB" id="A0A085WIG0"/>
<keyword evidence="2" id="KW-1185">Reference proteome</keyword>
<comment type="caution">
    <text evidence="1">The sequence shown here is derived from an EMBL/GenBank/DDBJ whole genome shotgun (WGS) entry which is preliminary data.</text>
</comment>
<dbReference type="STRING" id="394096.DB31_8826"/>
<dbReference type="Proteomes" id="UP000028725">
    <property type="component" value="Unassembled WGS sequence"/>
</dbReference>
<evidence type="ECO:0000313" key="1">
    <source>
        <dbReference type="EMBL" id="KFE67473.1"/>
    </source>
</evidence>
<organism evidence="1 2">
    <name type="scientific">Hyalangium minutum</name>
    <dbReference type="NCBI Taxonomy" id="394096"/>
    <lineage>
        <taxon>Bacteria</taxon>
        <taxon>Pseudomonadati</taxon>
        <taxon>Myxococcota</taxon>
        <taxon>Myxococcia</taxon>
        <taxon>Myxococcales</taxon>
        <taxon>Cystobacterineae</taxon>
        <taxon>Archangiaceae</taxon>
        <taxon>Hyalangium</taxon>
    </lineage>
</organism>
<protein>
    <submittedName>
        <fullName evidence="1">Uncharacterized protein</fullName>
    </submittedName>
</protein>
<reference evidence="1 2" key="1">
    <citation type="submission" date="2014-04" db="EMBL/GenBank/DDBJ databases">
        <title>Genome assembly of Hyalangium minutum DSM 14724.</title>
        <authorList>
            <person name="Sharma G."/>
            <person name="Subramanian S."/>
        </authorList>
    </citation>
    <scope>NUCLEOTIDE SEQUENCE [LARGE SCALE GENOMIC DNA]</scope>
    <source>
        <strain evidence="1 2">DSM 14724</strain>
    </source>
</reference>
<proteinExistence type="predicted"/>
<name>A0A085WIG0_9BACT</name>
<evidence type="ECO:0000313" key="2">
    <source>
        <dbReference type="Proteomes" id="UP000028725"/>
    </source>
</evidence>